<keyword evidence="6" id="KW-1015">Disulfide bond</keyword>
<keyword evidence="3" id="KW-0719">Serine esterase</keyword>
<dbReference type="InterPro" id="IPR050654">
    <property type="entry name" value="AChE-related_enzymes"/>
</dbReference>
<dbReference type="InterPro" id="IPR029058">
    <property type="entry name" value="AB_hydrolase_fold"/>
</dbReference>
<evidence type="ECO:0000313" key="11">
    <source>
        <dbReference type="EMBL" id="CAD7653831.1"/>
    </source>
</evidence>
<evidence type="ECO:0000256" key="4">
    <source>
        <dbReference type="ARBA" id="ARBA00022801"/>
    </source>
</evidence>
<dbReference type="Proteomes" id="UP000728032">
    <property type="component" value="Unassembled WGS sequence"/>
</dbReference>
<reference evidence="11" key="1">
    <citation type="submission" date="2020-11" db="EMBL/GenBank/DDBJ databases">
        <authorList>
            <person name="Tran Van P."/>
        </authorList>
    </citation>
    <scope>NUCLEOTIDE SEQUENCE</scope>
</reference>
<protein>
    <recommendedName>
        <fullName evidence="2">acetylcholinesterase</fullName>
        <ecNumber evidence="2">3.1.1.7</ecNumber>
    </recommendedName>
</protein>
<dbReference type="EMBL" id="CAJPVJ010007154">
    <property type="protein sequence ID" value="CAG2171018.1"/>
    <property type="molecule type" value="Genomic_DNA"/>
</dbReference>
<proteinExistence type="inferred from homology"/>
<feature type="domain" description="Carboxylesterase type B" evidence="10">
    <location>
        <begin position="27"/>
        <end position="534"/>
    </location>
</feature>
<evidence type="ECO:0000256" key="9">
    <source>
        <dbReference type="PIRSR" id="PIRSR600997-1"/>
    </source>
</evidence>
<dbReference type="GO" id="GO:0003990">
    <property type="term" value="F:acetylcholinesterase activity"/>
    <property type="evidence" value="ECO:0007669"/>
    <property type="project" value="UniProtKB-EC"/>
</dbReference>
<dbReference type="AlphaFoldDB" id="A0A7R9M5G3"/>
<evidence type="ECO:0000256" key="3">
    <source>
        <dbReference type="ARBA" id="ARBA00022487"/>
    </source>
</evidence>
<sequence>MPTKLKLNLQSSAKIVSNVKNDSESEVIVRTLYGQLSGKRLDVFGSAVYAFLGVPYARPPLDELRFAAPQPMKRWTGVRTATQFTPMCPQVIIPKSIVDMNYISENISEDCLSLNIWTPEVRPKKLRTVMVWIHGGGFLYNSANIHEKDGRVLANYGDVVVVTINYRVGVFGFLNTRTEEAPGNMGIYDQSMALNWIKDNIVAFGGDPNKIVPFGESAGAISIGILMTFNRTRGLFSRAITQSGSFLLPQTSQTFENSKKFAKLVGCLDDEEDEYVNPFSLDTIECLKTTDFDQLMNVSNSFLSTSVMAFMPSIDSYYEDISSPVDYLLEDNSYSNVNELLTGLVRNEGSFFVYILNPNIFKLDSYPELRTLQETREMFINLVKNRTDIREDMLSFVAKNYIKGPQSDSPEKNIERLIEAFGNSVMNCPTIYLADELVARNKTVYMYLYDHRPKSSQFGEWLGTVHYTDVPFVFGYPLRRTETHSKLDIEFSKRIMKNWSHFAKTGKVLSQMDVDWPQYGEQNSFMLKIKRQMSFSKIDGIIETLYT</sequence>
<evidence type="ECO:0000256" key="2">
    <source>
        <dbReference type="ARBA" id="ARBA00013276"/>
    </source>
</evidence>
<keyword evidence="12" id="KW-1185">Reference proteome</keyword>
<comment type="similarity">
    <text evidence="1">Belongs to the type-B carboxylesterase/lipase family.</text>
</comment>
<dbReference type="EMBL" id="OC921979">
    <property type="protein sequence ID" value="CAD7653831.1"/>
    <property type="molecule type" value="Genomic_DNA"/>
</dbReference>
<dbReference type="FunFam" id="3.40.50.1820:FF:000029">
    <property type="entry name" value="Acetylcholinesterase"/>
    <property type="match status" value="1"/>
</dbReference>
<feature type="active site" description="Charge relay system" evidence="9">
    <location>
        <position position="348"/>
    </location>
</feature>
<comment type="catalytic activity">
    <reaction evidence="8">
        <text>acetylcholine + H2O = choline + acetate + H(+)</text>
        <dbReference type="Rhea" id="RHEA:17561"/>
        <dbReference type="ChEBI" id="CHEBI:15354"/>
        <dbReference type="ChEBI" id="CHEBI:15355"/>
        <dbReference type="ChEBI" id="CHEBI:15377"/>
        <dbReference type="ChEBI" id="CHEBI:15378"/>
        <dbReference type="ChEBI" id="CHEBI:30089"/>
        <dbReference type="EC" id="3.1.1.7"/>
    </reaction>
</comment>
<gene>
    <name evidence="11" type="ORF">ONB1V03_LOCUS10484</name>
</gene>
<dbReference type="InterPro" id="IPR000997">
    <property type="entry name" value="Cholinesterase"/>
</dbReference>
<dbReference type="Gene3D" id="3.40.50.1820">
    <property type="entry name" value="alpha/beta hydrolase"/>
    <property type="match status" value="1"/>
</dbReference>
<evidence type="ECO:0000313" key="12">
    <source>
        <dbReference type="Proteomes" id="UP000728032"/>
    </source>
</evidence>
<dbReference type="PANTHER" id="PTHR43918">
    <property type="entry name" value="ACETYLCHOLINESTERASE"/>
    <property type="match status" value="1"/>
</dbReference>
<evidence type="ECO:0000256" key="7">
    <source>
        <dbReference type="ARBA" id="ARBA00023180"/>
    </source>
</evidence>
<dbReference type="GO" id="GO:0005886">
    <property type="term" value="C:plasma membrane"/>
    <property type="evidence" value="ECO:0007669"/>
    <property type="project" value="TreeGrafter"/>
</dbReference>
<dbReference type="GO" id="GO:0005615">
    <property type="term" value="C:extracellular space"/>
    <property type="evidence" value="ECO:0007669"/>
    <property type="project" value="TreeGrafter"/>
</dbReference>
<dbReference type="GO" id="GO:0006581">
    <property type="term" value="P:acetylcholine catabolic process"/>
    <property type="evidence" value="ECO:0007669"/>
    <property type="project" value="TreeGrafter"/>
</dbReference>
<keyword evidence="4" id="KW-0378">Hydrolase</keyword>
<evidence type="ECO:0000256" key="8">
    <source>
        <dbReference type="ARBA" id="ARBA00048484"/>
    </source>
</evidence>
<accession>A0A7R9M5G3</accession>
<evidence type="ECO:0000256" key="5">
    <source>
        <dbReference type="ARBA" id="ARBA00022867"/>
    </source>
</evidence>
<dbReference type="SUPFAM" id="SSF53474">
    <property type="entry name" value="alpha/beta-Hydrolases"/>
    <property type="match status" value="1"/>
</dbReference>
<keyword evidence="7" id="KW-0325">Glycoprotein</keyword>
<evidence type="ECO:0000256" key="6">
    <source>
        <dbReference type="ARBA" id="ARBA00023157"/>
    </source>
</evidence>
<dbReference type="InterPro" id="IPR002018">
    <property type="entry name" value="CarbesteraseB"/>
</dbReference>
<dbReference type="Pfam" id="PF00135">
    <property type="entry name" value="COesterase"/>
    <property type="match status" value="1"/>
</dbReference>
<dbReference type="EC" id="3.1.1.7" evidence="2"/>
<evidence type="ECO:0000259" key="10">
    <source>
        <dbReference type="Pfam" id="PF00135"/>
    </source>
</evidence>
<feature type="active site" description="Charge relay system" evidence="9">
    <location>
        <position position="466"/>
    </location>
</feature>
<dbReference type="PANTHER" id="PTHR43918:SF4">
    <property type="entry name" value="CARBOXYLIC ESTER HYDROLASE"/>
    <property type="match status" value="1"/>
</dbReference>
<feature type="active site" description="Acyl-ester intermediate" evidence="9">
    <location>
        <position position="217"/>
    </location>
</feature>
<dbReference type="PRINTS" id="PR00878">
    <property type="entry name" value="CHOLNESTRASE"/>
</dbReference>
<organism evidence="11">
    <name type="scientific">Oppiella nova</name>
    <dbReference type="NCBI Taxonomy" id="334625"/>
    <lineage>
        <taxon>Eukaryota</taxon>
        <taxon>Metazoa</taxon>
        <taxon>Ecdysozoa</taxon>
        <taxon>Arthropoda</taxon>
        <taxon>Chelicerata</taxon>
        <taxon>Arachnida</taxon>
        <taxon>Acari</taxon>
        <taxon>Acariformes</taxon>
        <taxon>Sarcoptiformes</taxon>
        <taxon>Oribatida</taxon>
        <taxon>Brachypylina</taxon>
        <taxon>Oppioidea</taxon>
        <taxon>Oppiidae</taxon>
        <taxon>Oppiella</taxon>
    </lineage>
</organism>
<keyword evidence="5" id="KW-0531">Neurotransmitter degradation</keyword>
<dbReference type="GO" id="GO:0019695">
    <property type="term" value="P:choline metabolic process"/>
    <property type="evidence" value="ECO:0007669"/>
    <property type="project" value="TreeGrafter"/>
</dbReference>
<dbReference type="OrthoDB" id="408631at2759"/>
<evidence type="ECO:0000256" key="1">
    <source>
        <dbReference type="ARBA" id="ARBA00005964"/>
    </source>
</evidence>
<name>A0A7R9M5G3_9ACAR</name>